<feature type="compositionally biased region" description="Polar residues" evidence="1">
    <location>
        <begin position="458"/>
        <end position="469"/>
    </location>
</feature>
<evidence type="ECO:0000256" key="1">
    <source>
        <dbReference type="SAM" id="MobiDB-lite"/>
    </source>
</evidence>
<feature type="compositionally biased region" description="Basic and acidic residues" evidence="1">
    <location>
        <begin position="139"/>
        <end position="150"/>
    </location>
</feature>
<dbReference type="PANTHER" id="PTHR14911">
    <property type="entry name" value="THUMP DOMAIN-CONTAINING"/>
    <property type="match status" value="1"/>
</dbReference>
<feature type="compositionally biased region" description="Basic and acidic residues" evidence="1">
    <location>
        <begin position="113"/>
        <end position="124"/>
    </location>
</feature>
<dbReference type="GO" id="GO:0030488">
    <property type="term" value="P:tRNA methylation"/>
    <property type="evidence" value="ECO:0007669"/>
    <property type="project" value="TreeGrafter"/>
</dbReference>
<feature type="region of interest" description="Disordered" evidence="1">
    <location>
        <begin position="164"/>
        <end position="228"/>
    </location>
</feature>
<feature type="compositionally biased region" description="Polar residues" evidence="1">
    <location>
        <begin position="500"/>
        <end position="512"/>
    </location>
</feature>
<feature type="region of interest" description="Disordered" evidence="1">
    <location>
        <begin position="103"/>
        <end position="151"/>
    </location>
</feature>
<dbReference type="Pfam" id="PF01170">
    <property type="entry name" value="UPF0020"/>
    <property type="match status" value="1"/>
</dbReference>
<gene>
    <name evidence="3" type="ORF">V1264_018798</name>
</gene>
<reference evidence="3 4" key="1">
    <citation type="submission" date="2024-02" db="EMBL/GenBank/DDBJ databases">
        <title>Chromosome-scale genome assembly of the rough periwinkle Littorina saxatilis.</title>
        <authorList>
            <person name="De Jode A."/>
            <person name="Faria R."/>
            <person name="Formenti G."/>
            <person name="Sims Y."/>
            <person name="Smith T.P."/>
            <person name="Tracey A."/>
            <person name="Wood J.M.D."/>
            <person name="Zagrodzka Z.B."/>
            <person name="Johannesson K."/>
            <person name="Butlin R.K."/>
            <person name="Leder E.H."/>
        </authorList>
    </citation>
    <scope>NUCLEOTIDE SEQUENCE [LARGE SCALE GENOMIC DNA]</scope>
    <source>
        <strain evidence="3">Snail1</strain>
        <tissue evidence="3">Muscle</tissue>
    </source>
</reference>
<evidence type="ECO:0000313" key="4">
    <source>
        <dbReference type="Proteomes" id="UP001374579"/>
    </source>
</evidence>
<protein>
    <recommendedName>
        <fullName evidence="2">Ribosomal RNA large subunit methyltransferase K/L-like methyltransferase domain-containing protein</fullName>
    </recommendedName>
</protein>
<feature type="region of interest" description="Disordered" evidence="1">
    <location>
        <begin position="449"/>
        <end position="479"/>
    </location>
</feature>
<feature type="compositionally biased region" description="Basic and acidic residues" evidence="1">
    <location>
        <begin position="202"/>
        <end position="213"/>
    </location>
</feature>
<dbReference type="EMBL" id="JBAMIC010000008">
    <property type="protein sequence ID" value="KAK7104020.1"/>
    <property type="molecule type" value="Genomic_DNA"/>
</dbReference>
<feature type="compositionally biased region" description="Polar residues" evidence="1">
    <location>
        <begin position="214"/>
        <end position="228"/>
    </location>
</feature>
<dbReference type="Proteomes" id="UP001374579">
    <property type="component" value="Unassembled WGS sequence"/>
</dbReference>
<proteinExistence type="predicted"/>
<feature type="compositionally biased region" description="Polar residues" evidence="1">
    <location>
        <begin position="127"/>
        <end position="137"/>
    </location>
</feature>
<organism evidence="3 4">
    <name type="scientific">Littorina saxatilis</name>
    <dbReference type="NCBI Taxonomy" id="31220"/>
    <lineage>
        <taxon>Eukaryota</taxon>
        <taxon>Metazoa</taxon>
        <taxon>Spiralia</taxon>
        <taxon>Lophotrochozoa</taxon>
        <taxon>Mollusca</taxon>
        <taxon>Gastropoda</taxon>
        <taxon>Caenogastropoda</taxon>
        <taxon>Littorinimorpha</taxon>
        <taxon>Littorinoidea</taxon>
        <taxon>Littorinidae</taxon>
        <taxon>Littorina</taxon>
    </lineage>
</organism>
<dbReference type="PANTHER" id="PTHR14911:SF1">
    <property type="entry name" value="THUMP DOMAIN-CONTAINING PROTEIN 2"/>
    <property type="match status" value="1"/>
</dbReference>
<dbReference type="GO" id="GO:0016423">
    <property type="term" value="F:tRNA (guanine) methyltransferase activity"/>
    <property type="evidence" value="ECO:0007669"/>
    <property type="project" value="TreeGrafter"/>
</dbReference>
<dbReference type="InterPro" id="IPR000241">
    <property type="entry name" value="RlmKL-like_Mtase"/>
</dbReference>
<evidence type="ECO:0000313" key="3">
    <source>
        <dbReference type="EMBL" id="KAK7104020.1"/>
    </source>
</evidence>
<name>A0AAN9BIX4_9CAEN</name>
<dbReference type="GO" id="GO:0043527">
    <property type="term" value="C:tRNA methyltransferase complex"/>
    <property type="evidence" value="ECO:0007669"/>
    <property type="project" value="UniProtKB-ARBA"/>
</dbReference>
<feature type="compositionally biased region" description="Polar residues" evidence="1">
    <location>
        <begin position="522"/>
        <end position="536"/>
    </location>
</feature>
<sequence length="582" mass="64584">MQVHATCGRGTELFAKEELLSKLKCQTVQVQDGKVFSTIEYSNSASAASASNLFDLRTAERIFTTVTHFPTSEIKAPGDKVKFLRALKKRILDRSSLERAVRHTRELRKVRKEKQSHETGETRHNQQKNFHFSTEPESYSERKKQADHPSKNSLIKRQFPDNACEQDVEIQQTSDTEYCPGEVPEKRPRLDSTPFLSSCESEEGKVCGDDKTEGTNSIPSPGQGTGTPTFRFSAKCRGSCRKWLQPQRLCREMAVTLTSTTQWEVNLQHPEMEICVHLNDDFVTVGIPLTREPISERKYILNSGLRSPVCYIMASLANIEPGHCVLDPMCGKATILVEAAKEYSQGVAFIGCDKDSDQLKAGSGNVDFAGLNNHIQLIQADALNMPLKASTVNRIVCDAPFGQKFKVNSPDLQEFYKHLLQEMYRLLVSGGLAVLLTSQELVPVVTQYTHKSPHTSDDTGSSAHQSSKTDTPKPCNRAFADQHTKDDLTSTAHDDLTSTAKDNLTSTASKSAETCDAGGNGTEENGTSKTDLSSVNEAAEETETDTEQDRTQFYCLSTHYLKLGETHAFLMVLQKPEDVKEV</sequence>
<dbReference type="Gene3D" id="3.40.50.150">
    <property type="entry name" value="Vaccinia Virus protein VP39"/>
    <property type="match status" value="1"/>
</dbReference>
<accession>A0AAN9BIX4</accession>
<keyword evidence="4" id="KW-1185">Reference proteome</keyword>
<dbReference type="SUPFAM" id="SSF53335">
    <property type="entry name" value="S-adenosyl-L-methionine-dependent methyltransferases"/>
    <property type="match status" value="1"/>
</dbReference>
<evidence type="ECO:0000259" key="2">
    <source>
        <dbReference type="Pfam" id="PF01170"/>
    </source>
</evidence>
<dbReference type="AlphaFoldDB" id="A0AAN9BIX4"/>
<comment type="caution">
    <text evidence="3">The sequence shown here is derived from an EMBL/GenBank/DDBJ whole genome shotgun (WGS) entry which is preliminary data.</text>
</comment>
<dbReference type="InterPro" id="IPR029063">
    <property type="entry name" value="SAM-dependent_MTases_sf"/>
</dbReference>
<feature type="region of interest" description="Disordered" evidence="1">
    <location>
        <begin position="500"/>
        <end position="550"/>
    </location>
</feature>
<dbReference type="CDD" id="cd02440">
    <property type="entry name" value="AdoMet_MTases"/>
    <property type="match status" value="1"/>
</dbReference>
<feature type="domain" description="Ribosomal RNA large subunit methyltransferase K/L-like methyltransferase" evidence="2">
    <location>
        <begin position="297"/>
        <end position="440"/>
    </location>
</feature>